<dbReference type="Proteomes" id="UP001596022">
    <property type="component" value="Unassembled WGS sequence"/>
</dbReference>
<dbReference type="InterPro" id="IPR011044">
    <property type="entry name" value="Quino_amine_DH_bsu"/>
</dbReference>
<evidence type="ECO:0000256" key="1">
    <source>
        <dbReference type="SAM" id="SignalP"/>
    </source>
</evidence>
<reference evidence="3" key="1">
    <citation type="journal article" date="2019" name="Int. J. Syst. Evol. Microbiol.">
        <title>The Global Catalogue of Microorganisms (GCM) 10K type strain sequencing project: providing services to taxonomists for standard genome sequencing and annotation.</title>
        <authorList>
            <consortium name="The Broad Institute Genomics Platform"/>
            <consortium name="The Broad Institute Genome Sequencing Center for Infectious Disease"/>
            <person name="Wu L."/>
            <person name="Ma J."/>
        </authorList>
    </citation>
    <scope>NUCLEOTIDE SEQUENCE [LARGE SCALE GENOMIC DNA]</scope>
    <source>
        <strain evidence="3">CGMCC 1.16306</strain>
    </source>
</reference>
<keyword evidence="1" id="KW-0732">Signal</keyword>
<dbReference type="PROSITE" id="PS51257">
    <property type="entry name" value="PROKAR_LIPOPROTEIN"/>
    <property type="match status" value="1"/>
</dbReference>
<protein>
    <submittedName>
        <fullName evidence="2">YncE family protein</fullName>
    </submittedName>
</protein>
<name>A0ABV9GR74_9BACL</name>
<sequence length="347" mass="39274">MYHKLMMAGLILLFCIMGLSACSSKDALHLKDISKPFIVYGNYEYGHYYLSMANSHTLKVRQKLKITDGWTDNINLDKNNKIWIPIINRDGTRPADNRVIVVDLKNKTKKIVKVGDAPHYLYFKGENTYVVCDEDGENPSLYKIDKKLHAKKIKTIHKGGLINSATFDGETIYLLTNHIDTEKSEVYPMLERLSLDGHITIKVITKEDIGNNGIGVINNQLIIGLQSGKNAILNVYDKKSLKKIKELPYNQSMVGQILPINNKTIAVTNYSATTMQGNKITFIDINSNQIEKVLTSTHPVEFMNSFQNKYILVDNDSSTAEILRTDGKREKVINIPTQVFNMFNIAN</sequence>
<comment type="caution">
    <text evidence="2">The sequence shown here is derived from an EMBL/GenBank/DDBJ whole genome shotgun (WGS) entry which is preliminary data.</text>
</comment>
<feature type="chain" id="PRO_5046085152" evidence="1">
    <location>
        <begin position="22"/>
        <end position="347"/>
    </location>
</feature>
<evidence type="ECO:0000313" key="3">
    <source>
        <dbReference type="Proteomes" id="UP001596022"/>
    </source>
</evidence>
<accession>A0ABV9GR74</accession>
<dbReference type="SUPFAM" id="SSF50969">
    <property type="entry name" value="YVTN repeat-like/Quinoprotein amine dehydrogenase"/>
    <property type="match status" value="1"/>
</dbReference>
<organism evidence="2 3">
    <name type="scientific">Camelliibacillus cellulosilyticus</name>
    <dbReference type="NCBI Taxonomy" id="2174486"/>
    <lineage>
        <taxon>Bacteria</taxon>
        <taxon>Bacillati</taxon>
        <taxon>Bacillota</taxon>
        <taxon>Bacilli</taxon>
        <taxon>Bacillales</taxon>
        <taxon>Sporolactobacillaceae</taxon>
        <taxon>Camelliibacillus</taxon>
    </lineage>
</organism>
<feature type="signal peptide" evidence="1">
    <location>
        <begin position="1"/>
        <end position="21"/>
    </location>
</feature>
<proteinExistence type="predicted"/>
<dbReference type="EMBL" id="JBHSFW010000011">
    <property type="protein sequence ID" value="MFC4619740.1"/>
    <property type="molecule type" value="Genomic_DNA"/>
</dbReference>
<dbReference type="RefSeq" id="WP_376846831.1">
    <property type="nucleotide sequence ID" value="NZ_JBHSFW010000011.1"/>
</dbReference>
<gene>
    <name evidence="2" type="ORF">ACFO4N_13565</name>
</gene>
<evidence type="ECO:0000313" key="2">
    <source>
        <dbReference type="EMBL" id="MFC4619740.1"/>
    </source>
</evidence>
<keyword evidence="3" id="KW-1185">Reference proteome</keyword>